<feature type="transmembrane region" description="Helical" evidence="7">
    <location>
        <begin position="120"/>
        <end position="145"/>
    </location>
</feature>
<accession>A0A0N4UNR0</accession>
<sequence length="191" mass="20930">MVEIDRDFPKKWPYGILKTVQWLGSLVLLITLLSSPFAFGGTGFVLFCGSTMFLVGLLSWIAHLLSFQRRTFTVGQMAAFIPFAFLDFIYSALFFILFGISALICFVSIFLSIGYTASLFFAYLFATLFCLLVGATCGYIAILLYRATPNGLIINLRSVIIEGDKTTIFNPGGQPNVGNPSAGNYPQGNPV</sequence>
<dbReference type="Proteomes" id="UP000274756">
    <property type="component" value="Unassembled WGS sequence"/>
</dbReference>
<dbReference type="EMBL" id="UYYG01000114">
    <property type="protein sequence ID" value="VDN53251.1"/>
    <property type="molecule type" value="Genomic_DNA"/>
</dbReference>
<feature type="transmembrane region" description="Helical" evidence="7">
    <location>
        <begin position="44"/>
        <end position="67"/>
    </location>
</feature>
<evidence type="ECO:0000256" key="1">
    <source>
        <dbReference type="ARBA" id="ARBA00004141"/>
    </source>
</evidence>
<reference evidence="12" key="1">
    <citation type="submission" date="2017-02" db="UniProtKB">
        <authorList>
            <consortium name="WormBaseParasite"/>
        </authorList>
    </citation>
    <scope>IDENTIFICATION</scope>
</reference>
<evidence type="ECO:0000256" key="7">
    <source>
        <dbReference type="SAM" id="Phobius"/>
    </source>
</evidence>
<name>A0A0N4UNR0_DRAME</name>
<evidence type="ECO:0000256" key="4">
    <source>
        <dbReference type="ARBA" id="ARBA00023136"/>
    </source>
</evidence>
<evidence type="ECO:0000313" key="11">
    <source>
        <dbReference type="Proteomes" id="UP000274756"/>
    </source>
</evidence>
<dbReference type="OrthoDB" id="5822306at2759"/>
<keyword evidence="2 5" id="KW-0812">Transmembrane</keyword>
<feature type="compositionally biased region" description="Polar residues" evidence="6">
    <location>
        <begin position="176"/>
        <end position="191"/>
    </location>
</feature>
<keyword evidence="4 5" id="KW-0472">Membrane</keyword>
<evidence type="ECO:0000256" key="6">
    <source>
        <dbReference type="SAM" id="MobiDB-lite"/>
    </source>
</evidence>
<dbReference type="PROSITE" id="PS51225">
    <property type="entry name" value="MARVEL"/>
    <property type="match status" value="1"/>
</dbReference>
<evidence type="ECO:0000313" key="10">
    <source>
        <dbReference type="Proteomes" id="UP000038040"/>
    </source>
</evidence>
<evidence type="ECO:0000259" key="8">
    <source>
        <dbReference type="PROSITE" id="PS51225"/>
    </source>
</evidence>
<comment type="subcellular location">
    <subcellularLocation>
        <location evidence="1">Membrane</location>
        <topology evidence="1">Multi-pass membrane protein</topology>
    </subcellularLocation>
</comment>
<dbReference type="WBParaSite" id="DME_0000955701-mRNA-1">
    <property type="protein sequence ID" value="DME_0000955701-mRNA-1"/>
    <property type="gene ID" value="DME_0000955701"/>
</dbReference>
<keyword evidence="11" id="KW-1185">Reference proteome</keyword>
<evidence type="ECO:0000313" key="12">
    <source>
        <dbReference type="WBParaSite" id="DME_0000955701-mRNA-1"/>
    </source>
</evidence>
<proteinExistence type="predicted"/>
<reference evidence="9 11" key="2">
    <citation type="submission" date="2018-11" db="EMBL/GenBank/DDBJ databases">
        <authorList>
            <consortium name="Pathogen Informatics"/>
        </authorList>
    </citation>
    <scope>NUCLEOTIDE SEQUENCE [LARGE SCALE GENOMIC DNA]</scope>
</reference>
<keyword evidence="3 7" id="KW-1133">Transmembrane helix</keyword>
<organism evidence="10 12">
    <name type="scientific">Dracunculus medinensis</name>
    <name type="common">Guinea worm</name>
    <dbReference type="NCBI Taxonomy" id="318479"/>
    <lineage>
        <taxon>Eukaryota</taxon>
        <taxon>Metazoa</taxon>
        <taxon>Ecdysozoa</taxon>
        <taxon>Nematoda</taxon>
        <taxon>Chromadorea</taxon>
        <taxon>Rhabditida</taxon>
        <taxon>Spirurina</taxon>
        <taxon>Dracunculoidea</taxon>
        <taxon>Dracunculidae</taxon>
        <taxon>Dracunculus</taxon>
    </lineage>
</organism>
<feature type="transmembrane region" description="Helical" evidence="7">
    <location>
        <begin position="20"/>
        <end position="38"/>
    </location>
</feature>
<dbReference type="GO" id="GO:0016020">
    <property type="term" value="C:membrane"/>
    <property type="evidence" value="ECO:0007669"/>
    <property type="project" value="UniProtKB-SubCell"/>
</dbReference>
<feature type="domain" description="MARVEL" evidence="8">
    <location>
        <begin position="9"/>
        <end position="149"/>
    </location>
</feature>
<gene>
    <name evidence="9" type="ORF">DME_LOCUS3224</name>
</gene>
<dbReference type="Proteomes" id="UP000038040">
    <property type="component" value="Unplaced"/>
</dbReference>
<feature type="transmembrane region" description="Helical" evidence="7">
    <location>
        <begin position="88"/>
        <end position="114"/>
    </location>
</feature>
<feature type="region of interest" description="Disordered" evidence="6">
    <location>
        <begin position="171"/>
        <end position="191"/>
    </location>
</feature>
<dbReference type="AlphaFoldDB" id="A0A0N4UNR0"/>
<evidence type="ECO:0000256" key="2">
    <source>
        <dbReference type="ARBA" id="ARBA00022692"/>
    </source>
</evidence>
<evidence type="ECO:0000313" key="9">
    <source>
        <dbReference type="EMBL" id="VDN53251.1"/>
    </source>
</evidence>
<evidence type="ECO:0000256" key="3">
    <source>
        <dbReference type="ARBA" id="ARBA00022989"/>
    </source>
</evidence>
<evidence type="ECO:0000256" key="5">
    <source>
        <dbReference type="PROSITE-ProRule" id="PRU00581"/>
    </source>
</evidence>
<dbReference type="InterPro" id="IPR008253">
    <property type="entry name" value="Marvel"/>
</dbReference>
<protein>
    <submittedName>
        <fullName evidence="12">MARVEL domain-containing protein</fullName>
    </submittedName>
</protein>